<evidence type="ECO:0000256" key="6">
    <source>
        <dbReference type="ARBA" id="ARBA00022964"/>
    </source>
</evidence>
<feature type="compositionally biased region" description="Basic and acidic residues" evidence="12">
    <location>
        <begin position="394"/>
        <end position="407"/>
    </location>
</feature>
<keyword evidence="8" id="KW-0408">Iron</keyword>
<evidence type="ECO:0000313" key="15">
    <source>
        <dbReference type="EMBL" id="KAK0406304.1"/>
    </source>
</evidence>
<dbReference type="InterPro" id="IPR002893">
    <property type="entry name" value="Znf_MYND"/>
</dbReference>
<feature type="compositionally biased region" description="Basic and acidic residues" evidence="12">
    <location>
        <begin position="31"/>
        <end position="43"/>
    </location>
</feature>
<evidence type="ECO:0000313" key="16">
    <source>
        <dbReference type="Proteomes" id="UP001175271"/>
    </source>
</evidence>
<evidence type="ECO:0000256" key="2">
    <source>
        <dbReference type="ARBA" id="ARBA00022723"/>
    </source>
</evidence>
<sequence length="433" mass="49313">MLVMGKPEVYGKRDFSSCNYSPPEITSAAESKPEGKEEPDAKPSKSGAPCAPEYATNQVHRLLQNRPNRCRYCCAESNSNMAPFIVCTGCRFYLYCCYEHQVLDFPCHRVFCLATMKALMKCDQLCSADTPAPVPSTVTELIHSYRTYPMKDHTKIHAFNKSVRSYCHDLKETNARAINVRIEEIIEHILNSLLEYGWALVDNFLGETGSNAVFCEIETLYQSNAFSASQIGGYTRGGLVDSSQRSDQVFSFDKSTECTKNCHTLHALVRVLDVMAQSFGPDFPYKITSRSNPVLSVYHRNQARYVKHVDNPVGDGRCLTCIYYCNSNWDIVRHGGNLTLYPESSETPIPVAPINDRLIFFWSDRRNPHEVKPAFRDRFAMTIWYMDSAQKADVHRRRQEDQQEKRKSQVVKLTGKEDKEEQDAARILSSDLI</sequence>
<dbReference type="SUPFAM" id="SSF144232">
    <property type="entry name" value="HIT/MYND zinc finger-like"/>
    <property type="match status" value="1"/>
</dbReference>
<evidence type="ECO:0000256" key="7">
    <source>
        <dbReference type="ARBA" id="ARBA00023002"/>
    </source>
</evidence>
<comment type="catalytic activity">
    <reaction evidence="10">
        <text>L-prolyl-[hypoxia-inducible factor alpha subunit] + 2-oxoglutarate + O2 = trans-4-hydroxy-L-prolyl-[hypoxia-inducible factor alpha subunit] + succinate + CO2</text>
        <dbReference type="Rhea" id="RHEA:48400"/>
        <dbReference type="Rhea" id="RHEA-COMP:12093"/>
        <dbReference type="Rhea" id="RHEA-COMP:12094"/>
        <dbReference type="ChEBI" id="CHEBI:15379"/>
        <dbReference type="ChEBI" id="CHEBI:16526"/>
        <dbReference type="ChEBI" id="CHEBI:16810"/>
        <dbReference type="ChEBI" id="CHEBI:30031"/>
        <dbReference type="ChEBI" id="CHEBI:50342"/>
        <dbReference type="ChEBI" id="CHEBI:61965"/>
        <dbReference type="EC" id="1.14.11.29"/>
    </reaction>
</comment>
<dbReference type="Proteomes" id="UP001175271">
    <property type="component" value="Unassembled WGS sequence"/>
</dbReference>
<dbReference type="InterPro" id="IPR006620">
    <property type="entry name" value="Pro_4_hyd_alph"/>
</dbReference>
<dbReference type="GO" id="GO:0008270">
    <property type="term" value="F:zinc ion binding"/>
    <property type="evidence" value="ECO:0007669"/>
    <property type="project" value="UniProtKB-KW"/>
</dbReference>
<proteinExistence type="predicted"/>
<dbReference type="Gene3D" id="2.60.120.620">
    <property type="entry name" value="q2cbj1_9rhob like domain"/>
    <property type="match status" value="1"/>
</dbReference>
<evidence type="ECO:0000256" key="10">
    <source>
        <dbReference type="ARBA" id="ARBA00049134"/>
    </source>
</evidence>
<evidence type="ECO:0000256" key="12">
    <source>
        <dbReference type="SAM" id="MobiDB-lite"/>
    </source>
</evidence>
<dbReference type="PROSITE" id="PS51471">
    <property type="entry name" value="FE2OG_OXY"/>
    <property type="match status" value="1"/>
</dbReference>
<keyword evidence="5" id="KW-0847">Vitamin C</keyword>
<dbReference type="EMBL" id="JAUCMV010000004">
    <property type="protein sequence ID" value="KAK0406304.1"/>
    <property type="molecule type" value="Genomic_DNA"/>
</dbReference>
<dbReference type="GO" id="GO:0160082">
    <property type="term" value="F:hypoxia-inducible factor-proline dioxygenase activity"/>
    <property type="evidence" value="ECO:0007669"/>
    <property type="project" value="UniProtKB-EC"/>
</dbReference>
<dbReference type="InterPro" id="IPR051559">
    <property type="entry name" value="HIF_prolyl_hydroxylases"/>
</dbReference>
<comment type="caution">
    <text evidence="15">The sequence shown here is derived from an EMBL/GenBank/DDBJ whole genome shotgun (WGS) entry which is preliminary data.</text>
</comment>
<keyword evidence="3 11" id="KW-0863">Zinc-finger</keyword>
<keyword evidence="6" id="KW-0223">Dioxygenase</keyword>
<reference evidence="15" key="1">
    <citation type="submission" date="2023-06" db="EMBL/GenBank/DDBJ databases">
        <title>Genomic analysis of the entomopathogenic nematode Steinernema hermaphroditum.</title>
        <authorList>
            <person name="Schwarz E.M."/>
            <person name="Heppert J.K."/>
            <person name="Baniya A."/>
            <person name="Schwartz H.T."/>
            <person name="Tan C.-H."/>
            <person name="Antoshechkin I."/>
            <person name="Sternberg P.W."/>
            <person name="Goodrich-Blair H."/>
            <person name="Dillman A.R."/>
        </authorList>
    </citation>
    <scope>NUCLEOTIDE SEQUENCE</scope>
    <source>
        <strain evidence="15">PS9179</strain>
        <tissue evidence="15">Whole animal</tissue>
    </source>
</reference>
<dbReference type="PROSITE" id="PS01360">
    <property type="entry name" value="ZF_MYND_1"/>
    <property type="match status" value="1"/>
</dbReference>
<dbReference type="GO" id="GO:0008198">
    <property type="term" value="F:ferrous iron binding"/>
    <property type="evidence" value="ECO:0007669"/>
    <property type="project" value="TreeGrafter"/>
</dbReference>
<feature type="domain" description="Fe2OG dioxygenase" evidence="14">
    <location>
        <begin position="290"/>
        <end position="387"/>
    </location>
</feature>
<evidence type="ECO:0000259" key="13">
    <source>
        <dbReference type="PROSITE" id="PS50865"/>
    </source>
</evidence>
<evidence type="ECO:0000259" key="14">
    <source>
        <dbReference type="PROSITE" id="PS51471"/>
    </source>
</evidence>
<dbReference type="PANTHER" id="PTHR12907">
    <property type="entry name" value="EGL NINE HOMOLOG-RELATED"/>
    <property type="match status" value="1"/>
</dbReference>
<dbReference type="GO" id="GO:0031418">
    <property type="term" value="F:L-ascorbic acid binding"/>
    <property type="evidence" value="ECO:0007669"/>
    <property type="project" value="UniProtKB-KW"/>
</dbReference>
<feature type="domain" description="MYND-type" evidence="13">
    <location>
        <begin position="70"/>
        <end position="112"/>
    </location>
</feature>
<feature type="compositionally biased region" description="Basic and acidic residues" evidence="12">
    <location>
        <begin position="414"/>
        <end position="424"/>
    </location>
</feature>
<dbReference type="AlphaFoldDB" id="A0AA39HJ24"/>
<name>A0AA39HJ24_9BILA</name>
<keyword evidence="7" id="KW-0560">Oxidoreductase</keyword>
<dbReference type="Pfam" id="PF13640">
    <property type="entry name" value="2OG-FeII_Oxy_3"/>
    <property type="match status" value="1"/>
</dbReference>
<dbReference type="SMART" id="SM00702">
    <property type="entry name" value="P4Hc"/>
    <property type="match status" value="1"/>
</dbReference>
<dbReference type="InterPro" id="IPR044862">
    <property type="entry name" value="Pro_4_hyd_alph_FE2OG_OXY"/>
</dbReference>
<dbReference type="PROSITE" id="PS50865">
    <property type="entry name" value="ZF_MYND_2"/>
    <property type="match status" value="1"/>
</dbReference>
<keyword evidence="2" id="KW-0479">Metal-binding</keyword>
<keyword evidence="16" id="KW-1185">Reference proteome</keyword>
<dbReference type="InterPro" id="IPR005123">
    <property type="entry name" value="Oxoglu/Fe-dep_dioxygenase_dom"/>
</dbReference>
<evidence type="ECO:0000256" key="3">
    <source>
        <dbReference type="ARBA" id="ARBA00022771"/>
    </source>
</evidence>
<evidence type="ECO:0000256" key="11">
    <source>
        <dbReference type="PROSITE-ProRule" id="PRU00134"/>
    </source>
</evidence>
<gene>
    <name evidence="15" type="ORF">QR680_018491</name>
</gene>
<feature type="region of interest" description="Disordered" evidence="12">
    <location>
        <begin position="1"/>
        <end position="49"/>
    </location>
</feature>
<keyword evidence="4" id="KW-0862">Zinc</keyword>
<evidence type="ECO:0000256" key="1">
    <source>
        <dbReference type="ARBA" id="ARBA00001961"/>
    </source>
</evidence>
<comment type="cofactor">
    <cofactor evidence="1">
        <name>L-ascorbate</name>
        <dbReference type="ChEBI" id="CHEBI:38290"/>
    </cofactor>
</comment>
<protein>
    <recommendedName>
        <fullName evidence="9">hypoxia-inducible factor-proline dioxygenase</fullName>
        <ecNumber evidence="9">1.14.11.29</ecNumber>
    </recommendedName>
</protein>
<dbReference type="PANTHER" id="PTHR12907:SF26">
    <property type="entry name" value="HIF PROLYL HYDROXYLASE, ISOFORM C"/>
    <property type="match status" value="1"/>
</dbReference>
<dbReference type="GO" id="GO:0071456">
    <property type="term" value="P:cellular response to hypoxia"/>
    <property type="evidence" value="ECO:0007669"/>
    <property type="project" value="TreeGrafter"/>
</dbReference>
<evidence type="ECO:0000256" key="8">
    <source>
        <dbReference type="ARBA" id="ARBA00023004"/>
    </source>
</evidence>
<organism evidence="15 16">
    <name type="scientific">Steinernema hermaphroditum</name>
    <dbReference type="NCBI Taxonomy" id="289476"/>
    <lineage>
        <taxon>Eukaryota</taxon>
        <taxon>Metazoa</taxon>
        <taxon>Ecdysozoa</taxon>
        <taxon>Nematoda</taxon>
        <taxon>Chromadorea</taxon>
        <taxon>Rhabditida</taxon>
        <taxon>Tylenchina</taxon>
        <taxon>Panagrolaimomorpha</taxon>
        <taxon>Strongyloidoidea</taxon>
        <taxon>Steinernematidae</taxon>
        <taxon>Steinernema</taxon>
    </lineage>
</organism>
<evidence type="ECO:0000256" key="9">
    <source>
        <dbReference type="ARBA" id="ARBA00039004"/>
    </source>
</evidence>
<evidence type="ECO:0000256" key="4">
    <source>
        <dbReference type="ARBA" id="ARBA00022833"/>
    </source>
</evidence>
<dbReference type="EC" id="1.14.11.29" evidence="9"/>
<evidence type="ECO:0000256" key="5">
    <source>
        <dbReference type="ARBA" id="ARBA00022896"/>
    </source>
</evidence>
<accession>A0AA39HJ24</accession>
<feature type="region of interest" description="Disordered" evidence="12">
    <location>
        <begin position="394"/>
        <end position="433"/>
    </location>
</feature>